<gene>
    <name evidence="1" type="ORF">E5331_01110</name>
</gene>
<name>A0AC61RL30_9BACT</name>
<evidence type="ECO:0000313" key="1">
    <source>
        <dbReference type="EMBL" id="TGY81010.1"/>
    </source>
</evidence>
<accession>A0AC61RL30</accession>
<protein>
    <submittedName>
        <fullName evidence="1">Uncharacterized protein</fullName>
    </submittedName>
</protein>
<reference evidence="1" key="1">
    <citation type="submission" date="2019-04" db="EMBL/GenBank/DDBJ databases">
        <title>Microbes associate with the intestines of laboratory mice.</title>
        <authorList>
            <person name="Navarre W."/>
            <person name="Wong E."/>
            <person name="Huang K."/>
            <person name="Tropini C."/>
            <person name="Ng K."/>
            <person name="Yu B."/>
        </authorList>
    </citation>
    <scope>NUCLEOTIDE SEQUENCE</scope>
    <source>
        <strain evidence="1">NM04_E33</strain>
    </source>
</reference>
<dbReference type="EMBL" id="SRYB01000001">
    <property type="protein sequence ID" value="TGY81010.1"/>
    <property type="molecule type" value="Genomic_DNA"/>
</dbReference>
<comment type="caution">
    <text evidence="1">The sequence shown here is derived from an EMBL/GenBank/DDBJ whole genome shotgun (WGS) entry which is preliminary data.</text>
</comment>
<evidence type="ECO:0000313" key="2">
    <source>
        <dbReference type="Proteomes" id="UP000306319"/>
    </source>
</evidence>
<dbReference type="Proteomes" id="UP000306319">
    <property type="component" value="Unassembled WGS sequence"/>
</dbReference>
<sequence length="230" mass="26364">METIDLISQTVYLQPAKASCCQTEMKSIKALFYDCIKYYCNDFVVDKDNQKVVTDLFHWCIRDRKGALNPEKGLWIYGNIGTGKSTLMKAVMLFVERYWLRDSGEPVSPRWVNVPTFCGSYATDGFSVFESIPMGFDELGTEIAPTNHVGNKLNVVAHLMNTIYDRRSDIPKIVTTNNSLSDTLTQYGPRTVDRIAQLFNLVELKGVTRRESLEIWNLIKKEQKQKKDKE</sequence>
<keyword evidence="2" id="KW-1185">Reference proteome</keyword>
<organism evidence="1 2">
    <name type="scientific">Lepagella muris</name>
    <dbReference type="NCBI Taxonomy" id="3032870"/>
    <lineage>
        <taxon>Bacteria</taxon>
        <taxon>Pseudomonadati</taxon>
        <taxon>Bacteroidota</taxon>
        <taxon>Bacteroidia</taxon>
        <taxon>Bacteroidales</taxon>
        <taxon>Muribaculaceae</taxon>
        <taxon>Lepagella</taxon>
    </lineage>
</organism>
<proteinExistence type="predicted"/>